<organism evidence="1">
    <name type="scientific">Timema shepardi</name>
    <name type="common">Walking stick</name>
    <dbReference type="NCBI Taxonomy" id="629360"/>
    <lineage>
        <taxon>Eukaryota</taxon>
        <taxon>Metazoa</taxon>
        <taxon>Ecdysozoa</taxon>
        <taxon>Arthropoda</taxon>
        <taxon>Hexapoda</taxon>
        <taxon>Insecta</taxon>
        <taxon>Pterygota</taxon>
        <taxon>Neoptera</taxon>
        <taxon>Polyneoptera</taxon>
        <taxon>Phasmatodea</taxon>
        <taxon>Timematodea</taxon>
        <taxon>Timematoidea</taxon>
        <taxon>Timematidae</taxon>
        <taxon>Timema</taxon>
    </lineage>
</organism>
<protein>
    <submittedName>
        <fullName evidence="1">Uncharacterized protein</fullName>
    </submittedName>
</protein>
<accession>A0A7R9FXD9</accession>
<dbReference type="AlphaFoldDB" id="A0A7R9FXD9"/>
<name>A0A7R9FXD9_TIMSH</name>
<gene>
    <name evidence="1" type="ORF">TSIB3V08_LOCUS2215</name>
</gene>
<proteinExistence type="predicted"/>
<dbReference type="PANTHER" id="PTHR10773">
    <property type="entry name" value="DNA-DIRECTED RNA POLYMERASES I, II, AND III SUBUNIT RPABC2"/>
    <property type="match status" value="1"/>
</dbReference>
<dbReference type="PANTHER" id="PTHR10773:SF19">
    <property type="match status" value="1"/>
</dbReference>
<dbReference type="EMBL" id="OC000652">
    <property type="protein sequence ID" value="CAD7257970.1"/>
    <property type="molecule type" value="Genomic_DNA"/>
</dbReference>
<reference evidence="1" key="1">
    <citation type="submission" date="2020-11" db="EMBL/GenBank/DDBJ databases">
        <authorList>
            <person name="Tran Van P."/>
        </authorList>
    </citation>
    <scope>NUCLEOTIDE SEQUENCE</scope>
</reference>
<evidence type="ECO:0000313" key="1">
    <source>
        <dbReference type="EMBL" id="CAD7257970.1"/>
    </source>
</evidence>
<sequence>MNWRRRLKQLLTVQDELALAALVSTLFLSDLVIMITVPITGSSPYHASLSDASTLRKSPSIMQPLKEAGMLHLVESIINTYFDDDVEIGVQIPVGSIEGMGKVELEEVNPHFRGWRVENHLGKTTPVHPTETRTSISPSSAVEQLNTTSTLANYATEAGMKDDLCSGNCTYNGCSWLNGNLTQKLMLYNMFYGVPYNQQQQFLAECINLREPQRRTVSEIISKRHCTVKYTLPTSGKTSKLQVCQKQIINTFDVTKRRLQLLIEKVKSGKSVNDDRGKHKNRPRNLLDADKALVEEHIRSFPSQESHYSRHSNKAKYLSPDLSISKMFNLFKSKYPESKVLLHTYRLIFREKFDLKFGLPRSDTCKTCDKYFIQMAAAHSEEEQKKLQVESELHHRKAEKAYNTLANDSKDAQQNPNLIEMEGHFIDFAPVDNQIYKHPNLKISECRWIQFSKDSPTEIRTRKCHSILDAWRVFNVLKKKKGKTANVDNLYRKVQLSELNNLYPGPKLPINSAKKADLVKISEYLPPEHRAFYLSLTCAV</sequence>